<name>A0A443ZQA7_9PSED</name>
<dbReference type="Pfam" id="PF15919">
    <property type="entry name" value="HicB_lk_antitox"/>
    <property type="match status" value="1"/>
</dbReference>
<dbReference type="SUPFAM" id="SSF143100">
    <property type="entry name" value="TTHA1013/TTHA0281-like"/>
    <property type="match status" value="1"/>
</dbReference>
<dbReference type="InterPro" id="IPR051404">
    <property type="entry name" value="TA_system_antitoxin"/>
</dbReference>
<accession>A0A443ZQA7</accession>
<dbReference type="InterPro" id="IPR031807">
    <property type="entry name" value="HicB-like"/>
</dbReference>
<dbReference type="RefSeq" id="WP_128324902.1">
    <property type="nucleotide sequence ID" value="NZ_QJRG01000047.1"/>
</dbReference>
<evidence type="ECO:0000259" key="1">
    <source>
        <dbReference type="Pfam" id="PF15919"/>
    </source>
</evidence>
<dbReference type="InterPro" id="IPR035069">
    <property type="entry name" value="TTHA1013/TTHA0281-like"/>
</dbReference>
<dbReference type="Gene3D" id="3.30.160.250">
    <property type="match status" value="1"/>
</dbReference>
<feature type="domain" description="HicB-like antitoxin of toxin-antitoxin system" evidence="1">
    <location>
        <begin position="4"/>
        <end position="61"/>
    </location>
</feature>
<dbReference type="PANTHER" id="PTHR34504:SF4">
    <property type="entry name" value="ANTITOXIN HICB"/>
    <property type="match status" value="1"/>
</dbReference>
<gene>
    <name evidence="2" type="ORF">DM813_19115</name>
</gene>
<evidence type="ECO:0000313" key="3">
    <source>
        <dbReference type="Proteomes" id="UP000288983"/>
    </source>
</evidence>
<dbReference type="PANTHER" id="PTHR34504">
    <property type="entry name" value="ANTITOXIN HICB"/>
    <property type="match status" value="1"/>
</dbReference>
<sequence>MFDYKIVAHEENGHFWSSCPDIPEAHSAGDTLEELLENAVEGITLAMSIYVERRQPIPYSTDRGDHHVRLPGVTVAKALLWNMLVKTNKTRADLAEMLSISPVAAGRLVDFEHSSKLESIENALALFGLRLQITGVESYAVGTPKIVYPGMEP</sequence>
<reference evidence="2 3" key="1">
    <citation type="submission" date="2018-06" db="EMBL/GenBank/DDBJ databases">
        <title>Bacteria isolated from soil of Wuhan.</title>
        <authorList>
            <person name="Wei X."/>
            <person name="Chunhua H."/>
        </authorList>
    </citation>
    <scope>NUCLEOTIDE SEQUENCE [LARGE SCALE GENOMIC DNA]</scope>
    <source>
        <strain evidence="3">xwS2</strain>
    </source>
</reference>
<organism evidence="2 3">
    <name type="scientific">Pseudomonas alkylphenolica</name>
    <dbReference type="NCBI Taxonomy" id="237609"/>
    <lineage>
        <taxon>Bacteria</taxon>
        <taxon>Pseudomonadati</taxon>
        <taxon>Pseudomonadota</taxon>
        <taxon>Gammaproteobacteria</taxon>
        <taxon>Pseudomonadales</taxon>
        <taxon>Pseudomonadaceae</taxon>
        <taxon>Pseudomonas</taxon>
    </lineage>
</organism>
<protein>
    <submittedName>
        <fullName evidence="2">Transcriptional regulator</fullName>
    </submittedName>
</protein>
<comment type="caution">
    <text evidence="2">The sequence shown here is derived from an EMBL/GenBank/DDBJ whole genome shotgun (WGS) entry which is preliminary data.</text>
</comment>
<dbReference type="Proteomes" id="UP000288983">
    <property type="component" value="Unassembled WGS sequence"/>
</dbReference>
<evidence type="ECO:0000313" key="2">
    <source>
        <dbReference type="EMBL" id="RWU21299.1"/>
    </source>
</evidence>
<proteinExistence type="predicted"/>
<dbReference type="OrthoDB" id="5772151at2"/>
<dbReference type="EMBL" id="QJRG01000047">
    <property type="protein sequence ID" value="RWU21299.1"/>
    <property type="molecule type" value="Genomic_DNA"/>
</dbReference>
<dbReference type="AlphaFoldDB" id="A0A443ZQA7"/>